<sequence>MLTGDDVGRAFTIFDPLDKGYLVEEDAGLLIQALIGDLTAEELHATVKAMDVECNGRILRHDFERLVMRKSMEHSVTEDVWRSFLCLTRNGQKLDIATIRAFCETTRCVSMNDLDALVRHLATHDGSATITYETWKRVITALSQ</sequence>
<keyword evidence="2" id="KW-1185">Reference proteome</keyword>
<gene>
    <name evidence="1" type="ORF">BSAL_37965</name>
</gene>
<name>A0A0S4KL65_BODSA</name>
<dbReference type="SUPFAM" id="SSF47473">
    <property type="entry name" value="EF-hand"/>
    <property type="match status" value="1"/>
</dbReference>
<proteinExistence type="predicted"/>
<reference evidence="2" key="1">
    <citation type="submission" date="2015-09" db="EMBL/GenBank/DDBJ databases">
        <authorList>
            <consortium name="Pathogen Informatics"/>
        </authorList>
    </citation>
    <scope>NUCLEOTIDE SEQUENCE [LARGE SCALE GENOMIC DNA]</scope>
    <source>
        <strain evidence="2">Lake Konstanz</strain>
    </source>
</reference>
<dbReference type="Proteomes" id="UP000051952">
    <property type="component" value="Unassembled WGS sequence"/>
</dbReference>
<protein>
    <submittedName>
        <fullName evidence="1">Centrin, putative</fullName>
    </submittedName>
</protein>
<dbReference type="Gene3D" id="1.10.238.10">
    <property type="entry name" value="EF-hand"/>
    <property type="match status" value="1"/>
</dbReference>
<dbReference type="InterPro" id="IPR011992">
    <property type="entry name" value="EF-hand-dom_pair"/>
</dbReference>
<dbReference type="AlphaFoldDB" id="A0A0S4KL65"/>
<organism evidence="1 2">
    <name type="scientific">Bodo saltans</name>
    <name type="common">Flagellated protozoan</name>
    <dbReference type="NCBI Taxonomy" id="75058"/>
    <lineage>
        <taxon>Eukaryota</taxon>
        <taxon>Discoba</taxon>
        <taxon>Euglenozoa</taxon>
        <taxon>Kinetoplastea</taxon>
        <taxon>Metakinetoplastina</taxon>
        <taxon>Eubodonida</taxon>
        <taxon>Bodonidae</taxon>
        <taxon>Bodo</taxon>
    </lineage>
</organism>
<evidence type="ECO:0000313" key="2">
    <source>
        <dbReference type="Proteomes" id="UP000051952"/>
    </source>
</evidence>
<accession>A0A0S4KL65</accession>
<dbReference type="EMBL" id="CYKH01002055">
    <property type="protein sequence ID" value="CUI15326.1"/>
    <property type="molecule type" value="Genomic_DNA"/>
</dbReference>
<dbReference type="VEuPathDB" id="TriTrypDB:BSAL_37965"/>
<evidence type="ECO:0000313" key="1">
    <source>
        <dbReference type="EMBL" id="CUI15326.1"/>
    </source>
</evidence>